<dbReference type="InterPro" id="IPR054015">
    <property type="entry name" value="ExsA-like_N"/>
</dbReference>
<dbReference type="InterPro" id="IPR018062">
    <property type="entry name" value="HTH_AraC-typ_CS"/>
</dbReference>
<dbReference type="PRINTS" id="PR00032">
    <property type="entry name" value="HTHARAC"/>
</dbReference>
<dbReference type="Pfam" id="PF22200">
    <property type="entry name" value="ExsA_N"/>
    <property type="match status" value="1"/>
</dbReference>
<dbReference type="RefSeq" id="WP_045957864.1">
    <property type="nucleotide sequence ID" value="NZ_FO704551.1"/>
</dbReference>
<name>A0A068QZI0_9GAMM</name>
<dbReference type="PANTHER" id="PTHR46796">
    <property type="entry name" value="HTH-TYPE TRANSCRIPTIONAL ACTIVATOR RHAS-RELATED"/>
    <property type="match status" value="1"/>
</dbReference>
<dbReference type="GO" id="GO:0003700">
    <property type="term" value="F:DNA-binding transcription factor activity"/>
    <property type="evidence" value="ECO:0007669"/>
    <property type="project" value="InterPro"/>
</dbReference>
<protein>
    <submittedName>
        <fullName evidence="5">Exoenzyme S synthesis regulatory protein exsA</fullName>
    </submittedName>
</protein>
<feature type="domain" description="HTH araC/xylS-type" evidence="4">
    <location>
        <begin position="171"/>
        <end position="269"/>
    </location>
</feature>
<evidence type="ECO:0000256" key="3">
    <source>
        <dbReference type="ARBA" id="ARBA00023163"/>
    </source>
</evidence>
<keyword evidence="1" id="KW-0805">Transcription regulation</keyword>
<accession>A0A068QZI0</accession>
<evidence type="ECO:0000313" key="5">
    <source>
        <dbReference type="EMBL" id="CDG20452.1"/>
    </source>
</evidence>
<dbReference type="HOGENOM" id="CLU_073843_2_0_6"/>
<evidence type="ECO:0000259" key="4">
    <source>
        <dbReference type="PROSITE" id="PS01124"/>
    </source>
</evidence>
<dbReference type="PROSITE" id="PS01124">
    <property type="entry name" value="HTH_ARAC_FAMILY_2"/>
    <property type="match status" value="1"/>
</dbReference>
<evidence type="ECO:0000256" key="1">
    <source>
        <dbReference type="ARBA" id="ARBA00023015"/>
    </source>
</evidence>
<dbReference type="KEGG" id="xpo:XPG1_0797"/>
<organism evidence="5 6">
    <name type="scientific">Xenorhabdus poinarii G6</name>
    <dbReference type="NCBI Taxonomy" id="1354304"/>
    <lineage>
        <taxon>Bacteria</taxon>
        <taxon>Pseudomonadati</taxon>
        <taxon>Pseudomonadota</taxon>
        <taxon>Gammaproteobacteria</taxon>
        <taxon>Enterobacterales</taxon>
        <taxon>Morganellaceae</taxon>
        <taxon>Xenorhabdus</taxon>
    </lineage>
</organism>
<keyword evidence="6" id="KW-1185">Reference proteome</keyword>
<evidence type="ECO:0000313" key="6">
    <source>
        <dbReference type="Proteomes" id="UP000032735"/>
    </source>
</evidence>
<dbReference type="STRING" id="1354304.XPG1_0797"/>
<proteinExistence type="predicted"/>
<dbReference type="PANTHER" id="PTHR46796:SF6">
    <property type="entry name" value="ARAC SUBFAMILY"/>
    <property type="match status" value="1"/>
</dbReference>
<dbReference type="PROSITE" id="PS00041">
    <property type="entry name" value="HTH_ARAC_FAMILY_1"/>
    <property type="match status" value="1"/>
</dbReference>
<sequence length="272" mass="31727">MKRTMGLNEKNIFTFQLIMPDFNILEHKQRGLYILLDGEMVWKDGINTYHMTSNEILFTHPGSYAAKTNTAGCQVLWLPLHMEFLRRFLTRFGPLLSQIERQEFPAHRLIPFNQFPLLAESIRGLANLLAHDYPPALIQLRVEELLLLLSLGKQGSLLMSVLRKLSNRQVERLQIFMEAHYLKEWRLNHFAREFGMGLTSFKELFNSVYGTSPKAWISEQRLLYAHQLLLNSEMSIADISLESGFSSQSYFTQSYRRRFGCTPNRARYGKDE</sequence>
<dbReference type="AlphaFoldDB" id="A0A068QZI0"/>
<dbReference type="SMART" id="SM00342">
    <property type="entry name" value="HTH_ARAC"/>
    <property type="match status" value="1"/>
</dbReference>
<dbReference type="GO" id="GO:0043565">
    <property type="term" value="F:sequence-specific DNA binding"/>
    <property type="evidence" value="ECO:0007669"/>
    <property type="project" value="InterPro"/>
</dbReference>
<dbReference type="OrthoDB" id="9023142at2"/>
<reference evidence="5 6" key="1">
    <citation type="submission" date="2013-07" db="EMBL/GenBank/DDBJ databases">
        <authorList>
            <person name="Genoscope - CEA"/>
        </authorList>
    </citation>
    <scope>NUCLEOTIDE SEQUENCE [LARGE SCALE GENOMIC DNA]</scope>
    <source>
        <strain evidence="5 6">G6</strain>
    </source>
</reference>
<dbReference type="SUPFAM" id="SSF46689">
    <property type="entry name" value="Homeodomain-like"/>
    <property type="match status" value="2"/>
</dbReference>
<dbReference type="Pfam" id="PF12833">
    <property type="entry name" value="HTH_18"/>
    <property type="match status" value="1"/>
</dbReference>
<gene>
    <name evidence="5" type="primary">exsA</name>
    <name evidence="5" type="ORF">XPG1_0797</name>
</gene>
<evidence type="ECO:0000256" key="2">
    <source>
        <dbReference type="ARBA" id="ARBA00023125"/>
    </source>
</evidence>
<dbReference type="InterPro" id="IPR050204">
    <property type="entry name" value="AraC_XylS_family_regulators"/>
</dbReference>
<keyword evidence="2" id="KW-0238">DNA-binding</keyword>
<dbReference type="InterPro" id="IPR020449">
    <property type="entry name" value="Tscrpt_reg_AraC-type_HTH"/>
</dbReference>
<dbReference type="Gene3D" id="1.10.10.60">
    <property type="entry name" value="Homeodomain-like"/>
    <property type="match status" value="1"/>
</dbReference>
<dbReference type="InterPro" id="IPR009057">
    <property type="entry name" value="Homeodomain-like_sf"/>
</dbReference>
<dbReference type="EMBL" id="FO704551">
    <property type="protein sequence ID" value="CDG20452.1"/>
    <property type="molecule type" value="Genomic_DNA"/>
</dbReference>
<keyword evidence="3" id="KW-0804">Transcription</keyword>
<dbReference type="Proteomes" id="UP000032735">
    <property type="component" value="Chromosome"/>
</dbReference>
<dbReference type="InterPro" id="IPR018060">
    <property type="entry name" value="HTH_AraC"/>
</dbReference>